<sequence>MTKNFIKWDNFANSFLYGSKVMVNQEGEVDFENRFLPAGTVLNTWHQSSPYQANRQLVQLPYLKKGHRYQIISEMEVHPAAGFCLRLNFYNQQNEQFDFLMAEKSEATFIYPEEAASYEVQLVATGGEKLHFKRIEIADLGLSLGKKAYSFSPVFNPSENPQAVNVVFTEPGLNYQAVLPYEGVLEHLHDGVVVDSSLQDADFYLGRTVRDKLTELAQKYSQLNLIGYGPISNRAAAHYQILFANSQKYLVGTTQLNSRQEAKYQELSEVKLILDYQAQVSPTRLATHELALTEKLLESWPLLLELPMFKEAKNG</sequence>
<dbReference type="InterPro" id="IPR022259">
    <property type="entry name" value="Acessory_Sec_prot_Asp3"/>
</dbReference>
<dbReference type="GO" id="GO:0015031">
    <property type="term" value="P:protein transport"/>
    <property type="evidence" value="ECO:0007669"/>
    <property type="project" value="InterPro"/>
</dbReference>
<dbReference type="PATRIC" id="fig|1423740.3.peg.95"/>
<dbReference type="Proteomes" id="UP000051048">
    <property type="component" value="Unassembled WGS sequence"/>
</dbReference>
<accession>A0A0R1THV9</accession>
<organism evidence="1 2">
    <name type="scientific">Ligilactobacillus equi DSM 15833 = JCM 10991</name>
    <dbReference type="NCBI Taxonomy" id="1423740"/>
    <lineage>
        <taxon>Bacteria</taxon>
        <taxon>Bacillati</taxon>
        <taxon>Bacillota</taxon>
        <taxon>Bacilli</taxon>
        <taxon>Lactobacillales</taxon>
        <taxon>Lactobacillaceae</taxon>
        <taxon>Ligilactobacillus</taxon>
    </lineage>
</organism>
<dbReference type="OrthoDB" id="2042927at2"/>
<dbReference type="NCBIfam" id="TIGR03711">
    <property type="entry name" value="acc_sec_asp3"/>
    <property type="match status" value="1"/>
</dbReference>
<comment type="caution">
    <text evidence="1">The sequence shown here is derived from an EMBL/GenBank/DDBJ whole genome shotgun (WGS) entry which is preliminary data.</text>
</comment>
<dbReference type="RefSeq" id="WP_025020389.1">
    <property type="nucleotide sequence ID" value="NZ_AZFH01000067.1"/>
</dbReference>
<proteinExistence type="predicted"/>
<protein>
    <recommendedName>
        <fullName evidence="3">Accessory Sec system protein Asp3</fullName>
    </recommendedName>
</protein>
<gene>
    <name evidence="1" type="ORF">FC36_GL000090</name>
</gene>
<dbReference type="STRING" id="1423740.FC36_GL000090"/>
<name>A0A0R1THV9_9LACO</name>
<evidence type="ECO:0000313" key="1">
    <source>
        <dbReference type="EMBL" id="KRL80254.1"/>
    </source>
</evidence>
<reference evidence="1 2" key="1">
    <citation type="journal article" date="2015" name="Genome Announc.">
        <title>Expanding the biotechnology potential of lactobacilli through comparative genomics of 213 strains and associated genera.</title>
        <authorList>
            <person name="Sun Z."/>
            <person name="Harris H.M."/>
            <person name="McCann A."/>
            <person name="Guo C."/>
            <person name="Argimon S."/>
            <person name="Zhang W."/>
            <person name="Yang X."/>
            <person name="Jeffery I.B."/>
            <person name="Cooney J.C."/>
            <person name="Kagawa T.F."/>
            <person name="Liu W."/>
            <person name="Song Y."/>
            <person name="Salvetti E."/>
            <person name="Wrobel A."/>
            <person name="Rasinkangas P."/>
            <person name="Parkhill J."/>
            <person name="Rea M.C."/>
            <person name="O'Sullivan O."/>
            <person name="Ritari J."/>
            <person name="Douillard F.P."/>
            <person name="Paul Ross R."/>
            <person name="Yang R."/>
            <person name="Briner A.E."/>
            <person name="Felis G.E."/>
            <person name="de Vos W.M."/>
            <person name="Barrangou R."/>
            <person name="Klaenhammer T.R."/>
            <person name="Caufield P.W."/>
            <person name="Cui Y."/>
            <person name="Zhang H."/>
            <person name="O'Toole P.W."/>
        </authorList>
    </citation>
    <scope>NUCLEOTIDE SEQUENCE [LARGE SCALE GENOMIC DNA]</scope>
    <source>
        <strain evidence="1 2">DSM 15833</strain>
    </source>
</reference>
<dbReference type="AlphaFoldDB" id="A0A0R1THV9"/>
<dbReference type="EMBL" id="AZFH01000067">
    <property type="protein sequence ID" value="KRL80254.1"/>
    <property type="molecule type" value="Genomic_DNA"/>
</dbReference>
<dbReference type="Pfam" id="PF15432">
    <property type="entry name" value="Sec-ASP3"/>
    <property type="match status" value="1"/>
</dbReference>
<evidence type="ECO:0000313" key="2">
    <source>
        <dbReference type="Proteomes" id="UP000051048"/>
    </source>
</evidence>
<evidence type="ECO:0008006" key="3">
    <source>
        <dbReference type="Google" id="ProtNLM"/>
    </source>
</evidence>